<accession>A0ABY7XSA2</accession>
<evidence type="ECO:0000256" key="1">
    <source>
        <dbReference type="SAM" id="MobiDB-lite"/>
    </source>
</evidence>
<name>A0ABY7XSA2_MICLT</name>
<proteinExistence type="predicted"/>
<evidence type="ECO:0000313" key="3">
    <source>
        <dbReference type="Proteomes" id="UP001215097"/>
    </source>
</evidence>
<evidence type="ECO:0000313" key="2">
    <source>
        <dbReference type="EMBL" id="WDM44922.1"/>
    </source>
</evidence>
<evidence type="ECO:0008006" key="4">
    <source>
        <dbReference type="Google" id="ProtNLM"/>
    </source>
</evidence>
<feature type="region of interest" description="Disordered" evidence="1">
    <location>
        <begin position="510"/>
        <end position="529"/>
    </location>
</feature>
<dbReference type="EMBL" id="CP078075">
    <property type="protein sequence ID" value="WDM44922.1"/>
    <property type="molecule type" value="Genomic_DNA"/>
</dbReference>
<dbReference type="Proteomes" id="UP001215097">
    <property type="component" value="Chromosome"/>
</dbReference>
<dbReference type="RefSeq" id="WP_282215075.1">
    <property type="nucleotide sequence ID" value="NZ_BAAAUN010000001.1"/>
</dbReference>
<organism evidence="2 3">
    <name type="scientific">Microbacterium luteolum</name>
    <name type="common">Aureobacterium luteolum</name>
    <dbReference type="NCBI Taxonomy" id="69367"/>
    <lineage>
        <taxon>Bacteria</taxon>
        <taxon>Bacillati</taxon>
        <taxon>Actinomycetota</taxon>
        <taxon>Actinomycetes</taxon>
        <taxon>Micrococcales</taxon>
        <taxon>Microbacteriaceae</taxon>
        <taxon>Microbacterium</taxon>
    </lineage>
</organism>
<reference evidence="2 3" key="1">
    <citation type="submission" date="2021-06" db="EMBL/GenBank/DDBJ databases">
        <title>Genome-based taxonomic framework of Microbacterium strains isolated from marine environment, the description of four new species and reclassification of four preexisting species.</title>
        <authorList>
            <person name="Lee S.D."/>
            <person name="Kim S.-M."/>
            <person name="Byeon Y.-S."/>
            <person name="Yang H.L."/>
            <person name="Kim I.S."/>
        </authorList>
    </citation>
    <scope>NUCLEOTIDE SEQUENCE [LARGE SCALE GENOMIC DNA]</scope>
    <source>
        <strain evidence="2 3">KACC 14465</strain>
    </source>
</reference>
<gene>
    <name evidence="2" type="ORF">KV395_17430</name>
</gene>
<sequence>MSSTLTIERLSWFSKQFKAGDMDGTGGDRLLGRTDLSPLEVLIRETAQNSWDARTGERAPRYGVDLRRVDFRLRADIDRLFDAGRRVTGKHRVPKVENIHILEVFDRGTVGLDGPTDLSPTRSGEPCNFQDLILKVGVPRDDGKGGGTYGFGKTAAYAYSGQGTVVFWSRCRNSAGALEYRLVVSAFHESYVTEGEQFTGRHWWGAGQGDLVTPLVGDVAQAYGERLFGHHFEGSDTGTSLLILDPRITVARDGDFNEPDLGQLRHGDPSALEIQFADEARRAIRRHLWPKLIVEPGSERPPMPVELRVHDSEIQIVADTVGALAFWGAGLNAIRSRVRGDEAPVMAPSGLPVEVHDVIRNRKTIGHLAVVKRMKALETVLIDDDLDPARDEESVQRIALMRDQAELVVTTDDWSDHTASPIFDWMAVFKSSREWDRTFAEAEPPAHDMWVSNAGGETGLVIRAMRNRVRAILRETFAIPEPTSIHTPDAARRGVGALARMFGMLLPSAVEEKRPSAPRANPGGARRDMRRQLITVEPPRLVQTLDDGRQRQQTTFSVNGSGEFLVDINVSVVGDDGARTPVPAEELAVSWEYAFDLGEGSARAVGDVTQNVTITGPARRALLIEMNASAIDAGD</sequence>
<protein>
    <recommendedName>
        <fullName evidence="4">ATP-binding protein</fullName>
    </recommendedName>
</protein>
<keyword evidence="3" id="KW-1185">Reference proteome</keyword>